<dbReference type="EMBL" id="BMAW01089327">
    <property type="protein sequence ID" value="GFS39262.1"/>
    <property type="molecule type" value="Genomic_DNA"/>
</dbReference>
<comment type="caution">
    <text evidence="2">The sequence shown here is derived from an EMBL/GenBank/DDBJ whole genome shotgun (WGS) entry which is preliminary data.</text>
</comment>
<keyword evidence="3" id="KW-1185">Reference proteome</keyword>
<dbReference type="AlphaFoldDB" id="A0A8X6MAF0"/>
<dbReference type="OrthoDB" id="6437421at2759"/>
<gene>
    <name evidence="2" type="primary">AVEN_48193_1</name>
    <name evidence="2" type="ORF">NPIL_399221</name>
</gene>
<accession>A0A8X6MAF0</accession>
<evidence type="ECO:0000256" key="1">
    <source>
        <dbReference type="SAM" id="MobiDB-lite"/>
    </source>
</evidence>
<protein>
    <recommendedName>
        <fullName evidence="4">Microtubule-associated protein 9</fullName>
    </recommendedName>
</protein>
<dbReference type="GO" id="GO:0008017">
    <property type="term" value="F:microtubule binding"/>
    <property type="evidence" value="ECO:0007669"/>
    <property type="project" value="TreeGrafter"/>
</dbReference>
<name>A0A8X6MAF0_NEPPI</name>
<dbReference type="GO" id="GO:0000281">
    <property type="term" value="P:mitotic cytokinesis"/>
    <property type="evidence" value="ECO:0007669"/>
    <property type="project" value="InterPro"/>
</dbReference>
<sequence>MLCYSYPVLILQISIMDTTNEDAVSDPLKHLLLLELKSSIKKSKAKDYQEQPRKTKRVRFSDEVNQLSYDVPDEKDPDILLESCDGDNNVAMTIGLSAFLDQKETYIFNEGTKLKTCASSLHNFENSIDSDKNSEVYFDILNTGTEISSDVIQATGDFCNENSINTTDFMLLDSCENELKDVSGELEKEAYGLNEVTNQVENLVLESTLLEKSDSISFVKTSQHCSDDIPISIGDSVAVSERQTDDTDFSSISLKKRCSSGNQKQSFKLNSALTKKSTYSSATELNLAVFKAWCEVKDNAKDIKSVPLNKIKASDVQTTSNNAYSVWKKSKIEAFKKAKQVKQSAIFSHRHEETSDDKKEEVELAFKAWKKKKDELLKQQRADTQNKKQELSLMNDREKKMEADAAFSAWKEHKSHITIMDKKRRAWVIRRQKEEENQKILRDKEALNMYNMWLENKNSLAKRDVSNPVQTKPPWSPPGKSH</sequence>
<dbReference type="GO" id="GO:0000235">
    <property type="term" value="C:astral microtubule"/>
    <property type="evidence" value="ECO:0007669"/>
    <property type="project" value="TreeGrafter"/>
</dbReference>
<dbReference type="GO" id="GO:1902412">
    <property type="term" value="P:regulation of mitotic cytokinesis"/>
    <property type="evidence" value="ECO:0007669"/>
    <property type="project" value="TreeGrafter"/>
</dbReference>
<dbReference type="InterPro" id="IPR026106">
    <property type="entry name" value="MAP9"/>
</dbReference>
<feature type="region of interest" description="Disordered" evidence="1">
    <location>
        <begin position="459"/>
        <end position="482"/>
    </location>
</feature>
<dbReference type="PANTHER" id="PTHR14739">
    <property type="entry name" value="MICROTUBULE-ASSOCIATED PROTEIN 9"/>
    <property type="match status" value="1"/>
</dbReference>
<proteinExistence type="predicted"/>
<evidence type="ECO:0000313" key="2">
    <source>
        <dbReference type="EMBL" id="GFS39262.1"/>
    </source>
</evidence>
<organism evidence="2 3">
    <name type="scientific">Nephila pilipes</name>
    <name type="common">Giant wood spider</name>
    <name type="synonym">Nephila maculata</name>
    <dbReference type="NCBI Taxonomy" id="299642"/>
    <lineage>
        <taxon>Eukaryota</taxon>
        <taxon>Metazoa</taxon>
        <taxon>Ecdysozoa</taxon>
        <taxon>Arthropoda</taxon>
        <taxon>Chelicerata</taxon>
        <taxon>Arachnida</taxon>
        <taxon>Araneae</taxon>
        <taxon>Araneomorphae</taxon>
        <taxon>Entelegynae</taxon>
        <taxon>Araneoidea</taxon>
        <taxon>Nephilidae</taxon>
        <taxon>Nephila</taxon>
    </lineage>
</organism>
<dbReference type="PANTHER" id="PTHR14739:SF9">
    <property type="entry name" value="MICROTUBULE-ASSOCIATED PROTEIN 9"/>
    <property type="match status" value="1"/>
</dbReference>
<evidence type="ECO:0000313" key="3">
    <source>
        <dbReference type="Proteomes" id="UP000887013"/>
    </source>
</evidence>
<evidence type="ECO:0008006" key="4">
    <source>
        <dbReference type="Google" id="ProtNLM"/>
    </source>
</evidence>
<dbReference type="GO" id="GO:0090307">
    <property type="term" value="P:mitotic spindle assembly"/>
    <property type="evidence" value="ECO:0007669"/>
    <property type="project" value="TreeGrafter"/>
</dbReference>
<dbReference type="Proteomes" id="UP000887013">
    <property type="component" value="Unassembled WGS sequence"/>
</dbReference>
<reference evidence="2" key="1">
    <citation type="submission" date="2020-08" db="EMBL/GenBank/DDBJ databases">
        <title>Multicomponent nature underlies the extraordinary mechanical properties of spider dragline silk.</title>
        <authorList>
            <person name="Kono N."/>
            <person name="Nakamura H."/>
            <person name="Mori M."/>
            <person name="Yoshida Y."/>
            <person name="Ohtoshi R."/>
            <person name="Malay A.D."/>
            <person name="Moran D.A.P."/>
            <person name="Tomita M."/>
            <person name="Numata K."/>
            <person name="Arakawa K."/>
        </authorList>
    </citation>
    <scope>NUCLEOTIDE SEQUENCE</scope>
</reference>